<protein>
    <submittedName>
        <fullName evidence="2">CoA transferase</fullName>
    </submittedName>
</protein>
<dbReference type="Proteomes" id="UP000773614">
    <property type="component" value="Unassembled WGS sequence"/>
</dbReference>
<dbReference type="InterPro" id="IPR023606">
    <property type="entry name" value="CoA-Trfase_III_dom_1_sf"/>
</dbReference>
<dbReference type="PANTHER" id="PTHR48207">
    <property type="entry name" value="SUCCINATE--HYDROXYMETHYLGLUTARATE COA-TRANSFERASE"/>
    <property type="match status" value="1"/>
</dbReference>
<sequence>MSDDRALSGIRVLDLTSVVVGPSATLRLADLGAEVIKIEPPGGDVLRTLGGPSPSGTLSGKYLHFNRAKRSVCLDLRRERARRVLDDMLSSCDVFVSNMRVDALTRLGLDGARCLARHPSLIHCTITGFGAAGPYAGRPAYDSVVQGVSGIAGLSLRRDGVPRYVPMVICDHTVGEITAGTICAALFRRLRTGTGSILEIPMFETMAAFVMQEHLGPSSFHPPLGPAGDTRVLDPNNMPVATADGWISISANTDAQAAGFLKAIGRPELIEDERFRSVAARFRNANDWFDLRANALREKPTAHWLAAFAAVDVPAMVCHTLETLPGDEHLQAVGLASTERHVTEGEVTTLRSSLLIDGASPPPGHAAQPLGWDTRDVLGELGIPAAEIDALVEEGAAHDGRARHAALAEAG</sequence>
<evidence type="ECO:0000313" key="3">
    <source>
        <dbReference type="Proteomes" id="UP000773614"/>
    </source>
</evidence>
<dbReference type="Pfam" id="PF02515">
    <property type="entry name" value="CoA_transf_3"/>
    <property type="match status" value="1"/>
</dbReference>
<dbReference type="RefSeq" id="WP_161141915.1">
    <property type="nucleotide sequence ID" value="NZ_SPKJ01000081.1"/>
</dbReference>
<dbReference type="SUPFAM" id="SSF89796">
    <property type="entry name" value="CoA-transferase family III (CaiB/BaiF)"/>
    <property type="match status" value="1"/>
</dbReference>
<dbReference type="AlphaFoldDB" id="A0A964T6R6"/>
<dbReference type="InterPro" id="IPR003673">
    <property type="entry name" value="CoA-Trfase_fam_III"/>
</dbReference>
<dbReference type="PANTHER" id="PTHR48207:SF4">
    <property type="entry name" value="BLL6097 PROTEIN"/>
    <property type="match status" value="1"/>
</dbReference>
<evidence type="ECO:0000313" key="2">
    <source>
        <dbReference type="EMBL" id="MYZ49576.1"/>
    </source>
</evidence>
<dbReference type="InterPro" id="IPR050483">
    <property type="entry name" value="CoA-transferase_III_domain"/>
</dbReference>
<organism evidence="2 3">
    <name type="scientific">Propylenella binzhouense</name>
    <dbReference type="NCBI Taxonomy" id="2555902"/>
    <lineage>
        <taxon>Bacteria</taxon>
        <taxon>Pseudomonadati</taxon>
        <taxon>Pseudomonadota</taxon>
        <taxon>Alphaproteobacteria</taxon>
        <taxon>Hyphomicrobiales</taxon>
        <taxon>Propylenellaceae</taxon>
        <taxon>Propylenella</taxon>
    </lineage>
</organism>
<proteinExistence type="predicted"/>
<dbReference type="GO" id="GO:0008410">
    <property type="term" value="F:CoA-transferase activity"/>
    <property type="evidence" value="ECO:0007669"/>
    <property type="project" value="TreeGrafter"/>
</dbReference>
<keyword evidence="3" id="KW-1185">Reference proteome</keyword>
<keyword evidence="1 2" id="KW-0808">Transferase</keyword>
<reference evidence="2" key="1">
    <citation type="submission" date="2019-03" db="EMBL/GenBank/DDBJ databases">
        <title>Afifella sp. nov., isolated from activated sludge.</title>
        <authorList>
            <person name="Li Q."/>
            <person name="Liu Y."/>
        </authorList>
    </citation>
    <scope>NUCLEOTIDE SEQUENCE</scope>
    <source>
        <strain evidence="2">L72</strain>
    </source>
</reference>
<dbReference type="OrthoDB" id="9806585at2"/>
<accession>A0A964T6R6</accession>
<dbReference type="Gene3D" id="3.40.50.10540">
    <property type="entry name" value="Crotonobetainyl-coa:carnitine coa-transferase, domain 1"/>
    <property type="match status" value="1"/>
</dbReference>
<gene>
    <name evidence="2" type="ORF">E4O86_17845</name>
</gene>
<dbReference type="EMBL" id="SPKJ01000081">
    <property type="protein sequence ID" value="MYZ49576.1"/>
    <property type="molecule type" value="Genomic_DNA"/>
</dbReference>
<name>A0A964T6R6_9HYPH</name>
<evidence type="ECO:0000256" key="1">
    <source>
        <dbReference type="ARBA" id="ARBA00022679"/>
    </source>
</evidence>
<dbReference type="InterPro" id="IPR044855">
    <property type="entry name" value="CoA-Trfase_III_dom3_sf"/>
</dbReference>
<comment type="caution">
    <text evidence="2">The sequence shown here is derived from an EMBL/GenBank/DDBJ whole genome shotgun (WGS) entry which is preliminary data.</text>
</comment>
<dbReference type="Gene3D" id="3.30.1540.10">
    <property type="entry name" value="formyl-coa transferase, domain 3"/>
    <property type="match status" value="1"/>
</dbReference>